<feature type="transmembrane region" description="Helical" evidence="1">
    <location>
        <begin position="41"/>
        <end position="60"/>
    </location>
</feature>
<dbReference type="GeneID" id="56038104"/>
<name>A0A7D5LBX0_9EURY</name>
<reference evidence="2 3" key="1">
    <citation type="submission" date="2020-06" db="EMBL/GenBank/DDBJ databases">
        <title>NJ-3-1, isolated from saline soil.</title>
        <authorList>
            <person name="Cui H.L."/>
            <person name="Shi X."/>
        </authorList>
    </citation>
    <scope>NUCLEOTIDE SEQUENCE [LARGE SCALE GENOMIC DNA]</scope>
    <source>
        <strain evidence="2 3">NJ-3-1</strain>
    </source>
</reference>
<dbReference type="KEGG" id="halu:HUG12_11555"/>
<dbReference type="EMBL" id="CP058579">
    <property type="protein sequence ID" value="QLG62329.1"/>
    <property type="molecule type" value="Genomic_DNA"/>
</dbReference>
<gene>
    <name evidence="2" type="ORF">HUG12_11555</name>
</gene>
<dbReference type="Proteomes" id="UP000509626">
    <property type="component" value="Chromosome"/>
</dbReference>
<sequence>MTIRAVVADNPLPTTFSLAFVLALLATAVHASTADSFATTLRLAALTAVLFLFAAGFWVGPVGERYL</sequence>
<protein>
    <submittedName>
        <fullName evidence="2">Uncharacterized protein</fullName>
    </submittedName>
</protein>
<proteinExistence type="predicted"/>
<accession>A0A7D5LBX0</accession>
<keyword evidence="1" id="KW-1133">Transmembrane helix</keyword>
<keyword evidence="1" id="KW-0812">Transmembrane</keyword>
<dbReference type="RefSeq" id="WP_179268914.1">
    <property type="nucleotide sequence ID" value="NZ_CP058579.1"/>
</dbReference>
<evidence type="ECO:0000313" key="2">
    <source>
        <dbReference type="EMBL" id="QLG62329.1"/>
    </source>
</evidence>
<evidence type="ECO:0000313" key="3">
    <source>
        <dbReference type="Proteomes" id="UP000509626"/>
    </source>
</evidence>
<keyword evidence="1" id="KW-0472">Membrane</keyword>
<evidence type="ECO:0000256" key="1">
    <source>
        <dbReference type="SAM" id="Phobius"/>
    </source>
</evidence>
<dbReference type="AlphaFoldDB" id="A0A7D5LBX0"/>
<keyword evidence="3" id="KW-1185">Reference proteome</keyword>
<organism evidence="2 3">
    <name type="scientific">Halorarum salinum</name>
    <dbReference type="NCBI Taxonomy" id="2743089"/>
    <lineage>
        <taxon>Archaea</taxon>
        <taxon>Methanobacteriati</taxon>
        <taxon>Methanobacteriota</taxon>
        <taxon>Stenosarchaea group</taxon>
        <taxon>Halobacteria</taxon>
        <taxon>Halobacteriales</taxon>
        <taxon>Haloferacaceae</taxon>
        <taxon>Halorarum</taxon>
    </lineage>
</organism>